<evidence type="ECO:0000313" key="2">
    <source>
        <dbReference type="EMBL" id="PWR74564.1"/>
    </source>
</evidence>
<dbReference type="Proteomes" id="UP000245934">
    <property type="component" value="Unassembled WGS sequence"/>
</dbReference>
<dbReference type="Gene3D" id="3.40.50.150">
    <property type="entry name" value="Vaccinia Virus protein VP39"/>
    <property type="match status" value="1"/>
</dbReference>
<dbReference type="GO" id="GO:0032259">
    <property type="term" value="P:methylation"/>
    <property type="evidence" value="ECO:0007669"/>
    <property type="project" value="UniProtKB-KW"/>
</dbReference>
<organism evidence="2 3">
    <name type="scientific">Methanospirillum stamsii</name>
    <dbReference type="NCBI Taxonomy" id="1277351"/>
    <lineage>
        <taxon>Archaea</taxon>
        <taxon>Methanobacteriati</taxon>
        <taxon>Methanobacteriota</taxon>
        <taxon>Stenosarchaea group</taxon>
        <taxon>Methanomicrobia</taxon>
        <taxon>Methanomicrobiales</taxon>
        <taxon>Methanospirillaceae</taxon>
        <taxon>Methanospirillum</taxon>
    </lineage>
</organism>
<dbReference type="PANTHER" id="PTHR43667:SF2">
    <property type="entry name" value="FATTY ACID C-METHYL TRANSFERASE"/>
    <property type="match status" value="1"/>
</dbReference>
<dbReference type="InterPro" id="IPR029063">
    <property type="entry name" value="SAM-dependent_MTases_sf"/>
</dbReference>
<keyword evidence="2" id="KW-0808">Transferase</keyword>
<dbReference type="EMBL" id="QGMZ01000017">
    <property type="protein sequence ID" value="PWR74564.1"/>
    <property type="molecule type" value="Genomic_DNA"/>
</dbReference>
<dbReference type="SUPFAM" id="SSF53335">
    <property type="entry name" value="S-adenosyl-L-methionine-dependent methyltransferases"/>
    <property type="match status" value="1"/>
</dbReference>
<dbReference type="GO" id="GO:0008168">
    <property type="term" value="F:methyltransferase activity"/>
    <property type="evidence" value="ECO:0007669"/>
    <property type="project" value="UniProtKB-KW"/>
</dbReference>
<protein>
    <submittedName>
        <fullName evidence="2">Class I SAM-dependent methyltransferase</fullName>
    </submittedName>
</protein>
<dbReference type="CDD" id="cd02440">
    <property type="entry name" value="AdoMet_MTases"/>
    <property type="match status" value="1"/>
</dbReference>
<feature type="domain" description="Methyltransferase" evidence="1">
    <location>
        <begin position="70"/>
        <end position="160"/>
    </location>
</feature>
<name>A0A2V2N2T4_9EURY</name>
<comment type="caution">
    <text evidence="2">The sequence shown here is derived from an EMBL/GenBank/DDBJ whole genome shotgun (WGS) entry which is preliminary data.</text>
</comment>
<keyword evidence="3" id="KW-1185">Reference proteome</keyword>
<evidence type="ECO:0000259" key="1">
    <source>
        <dbReference type="Pfam" id="PF13649"/>
    </source>
</evidence>
<keyword evidence="2" id="KW-0489">Methyltransferase</keyword>
<dbReference type="Pfam" id="PF13649">
    <property type="entry name" value="Methyltransf_25"/>
    <property type="match status" value="1"/>
</dbReference>
<accession>A0A2V2N2T4</accession>
<evidence type="ECO:0000313" key="3">
    <source>
        <dbReference type="Proteomes" id="UP000245934"/>
    </source>
</evidence>
<dbReference type="AlphaFoldDB" id="A0A2V2N2T4"/>
<proteinExistence type="predicted"/>
<dbReference type="PANTHER" id="PTHR43667">
    <property type="entry name" value="CYCLOPROPANE-FATTY-ACYL-PHOSPHOLIPID SYNTHASE"/>
    <property type="match status" value="1"/>
</dbReference>
<dbReference type="InterPro" id="IPR041698">
    <property type="entry name" value="Methyltransf_25"/>
</dbReference>
<dbReference type="InterPro" id="IPR050723">
    <property type="entry name" value="CFA/CMAS"/>
</dbReference>
<reference evidence="2 3" key="1">
    <citation type="submission" date="2018-05" db="EMBL/GenBank/DDBJ databases">
        <title>Draft genome of Methanospirillum stamsii Pt1.</title>
        <authorList>
            <person name="Dueholm M.S."/>
            <person name="Nielsen P.H."/>
            <person name="Bakmann L.F."/>
            <person name="Otzen D.E."/>
        </authorList>
    </citation>
    <scope>NUCLEOTIDE SEQUENCE [LARGE SCALE GENOMIC DNA]</scope>
    <source>
        <strain evidence="2 3">Pt1</strain>
    </source>
</reference>
<gene>
    <name evidence="2" type="ORF">DLD82_08955</name>
</gene>
<sequence>MKIDWNEQWKTMMSDSMNNRGDSAAISCPRYWDTPERARDYLKNYGCDSDINKNREKLIQELHLKPDSQVLEIGPGPGVLTIPMARMAGQVTVVEPSAGMATVLHERIESENIQNISLIQKRWEDVNPDDFDNKFDLVLASYSLGMHDIKAAIEKMNSICQEKVVLFWHADIPQFELLYSMVWPDLFGREYISGPKSDVLFNVLYEMGIYPSVEYHEFIQKQTFSSIQALEDYFRYQHYLELDSSVSGFQKYFEKFIQEENGVFTHYERLPGMKFQWKAENN</sequence>